<name>A0AAE7DHS5_9VIRU</name>
<protein>
    <submittedName>
        <fullName evidence="1">Antirepressor</fullName>
    </submittedName>
</protein>
<proteinExistence type="predicted"/>
<dbReference type="SUPFAM" id="SSF47413">
    <property type="entry name" value="lambda repressor-like DNA-binding domains"/>
    <property type="match status" value="1"/>
</dbReference>
<dbReference type="InterPro" id="IPR010982">
    <property type="entry name" value="Lambda_DNA-bd_dom_sf"/>
</dbReference>
<dbReference type="GO" id="GO:0003677">
    <property type="term" value="F:DNA binding"/>
    <property type="evidence" value="ECO:0007669"/>
    <property type="project" value="InterPro"/>
</dbReference>
<dbReference type="Gene3D" id="1.10.260.40">
    <property type="entry name" value="lambda repressor-like DNA-binding domains"/>
    <property type="match status" value="1"/>
</dbReference>
<reference evidence="1 2" key="1">
    <citation type="submission" date="2020-03" db="EMBL/GenBank/DDBJ databases">
        <title>Dynamic changes in Inoviridae prophage during population succession and invasion of Pacific-native Vibrio parahaemolyticus into United States North Atlantic coastal areas.</title>
        <authorList>
            <person name="Means J."/>
            <person name="Marcinqiwicz A."/>
            <person name="Foxall R."/>
            <person name="Xu F."/>
            <person name="Jones S."/>
            <person name="Cooper V."/>
            <person name="Whistler C."/>
        </authorList>
    </citation>
    <scope>NUCLEOTIDE SEQUENCE [LARGE SCALE GENOMIC DNA]</scope>
</reference>
<dbReference type="InterPro" id="IPR001387">
    <property type="entry name" value="Cro/C1-type_HTH"/>
</dbReference>
<evidence type="ECO:0000313" key="1">
    <source>
        <dbReference type="EMBL" id="QJD55428.1"/>
    </source>
</evidence>
<organism evidence="1 2">
    <name type="scientific">Vibrio phage vB_Vipa4291</name>
    <dbReference type="NCBI Taxonomy" id="2729569"/>
    <lineage>
        <taxon>Viruses</taxon>
        <taxon>Monodnaviria</taxon>
        <taxon>Loebvirae</taxon>
        <taxon>Hofneiviricota</taxon>
        <taxon>Faserviricetes</taxon>
        <taxon>Tubulavirales</taxon>
        <taxon>Inoviridae</taxon>
        <taxon>Versovirus</taxon>
        <taxon>Versovirus Vipa4291</taxon>
    </lineage>
</organism>
<accession>A0AAE7DHS5</accession>
<evidence type="ECO:0000313" key="2">
    <source>
        <dbReference type="Proteomes" id="UP000828781"/>
    </source>
</evidence>
<dbReference type="Proteomes" id="UP000828781">
    <property type="component" value="Segment"/>
</dbReference>
<dbReference type="EMBL" id="MT188665">
    <property type="protein sequence ID" value="QJD55428.1"/>
    <property type="molecule type" value="Genomic_DNA"/>
</dbReference>
<gene>
    <name evidence="1" type="ORF">vBVipa4291_00015</name>
</gene>
<dbReference type="CDD" id="cd00093">
    <property type="entry name" value="HTH_XRE"/>
    <property type="match status" value="1"/>
</dbReference>
<dbReference type="Pfam" id="PF12472">
    <property type="entry name" value="DUF3693"/>
    <property type="match status" value="1"/>
</dbReference>
<dbReference type="InterPro" id="IPR021096">
    <property type="entry name" value="Vibrio_phage_VSK_Orf152"/>
</dbReference>
<sequence length="122" mass="13475">MYINELLDAYKKAKNYVQDKQIAHDLGISTQKMSNIRNGSRYLTETEALFLAEAIGADKETVLVYLAADKAKTYEAQQAWANIAKKYSGLGISGFSMVCAGFAVVFTSPLEPLHQCALCISW</sequence>
<keyword evidence="2" id="KW-1185">Reference proteome</keyword>